<dbReference type="GO" id="GO:0015035">
    <property type="term" value="F:protein-disulfide reductase activity"/>
    <property type="evidence" value="ECO:0007669"/>
    <property type="project" value="UniProtKB-UniRule"/>
</dbReference>
<dbReference type="AlphaFoldDB" id="A0A2P6FAS9"/>
<dbReference type="PROSITE" id="PS00194">
    <property type="entry name" value="THIOREDOXIN_1"/>
    <property type="match status" value="1"/>
</dbReference>
<comment type="similarity">
    <text evidence="6">Belongs to the thioredoxin family.</text>
</comment>
<feature type="site" description="Deprotonates C-terminal active site Cys" evidence="7">
    <location>
        <position position="25"/>
    </location>
</feature>
<dbReference type="PROSITE" id="PS51352">
    <property type="entry name" value="THIOREDOXIN_2"/>
    <property type="match status" value="1"/>
</dbReference>
<dbReference type="InterPro" id="IPR017937">
    <property type="entry name" value="Thioredoxin_CS"/>
</dbReference>
<dbReference type="Proteomes" id="UP000031565">
    <property type="component" value="Unassembled WGS sequence"/>
</dbReference>
<evidence type="ECO:0000256" key="3">
    <source>
        <dbReference type="ARBA" id="ARBA00023157"/>
    </source>
</evidence>
<dbReference type="EMBL" id="JTLV02000001">
    <property type="protein sequence ID" value="PQM30561.1"/>
    <property type="molecule type" value="Genomic_DNA"/>
</dbReference>
<evidence type="ECO:0000256" key="7">
    <source>
        <dbReference type="PIRSR" id="PIRSR000077-1"/>
    </source>
</evidence>
<dbReference type="Pfam" id="PF00085">
    <property type="entry name" value="Thioredoxin"/>
    <property type="match status" value="1"/>
</dbReference>
<dbReference type="PANTHER" id="PTHR46115">
    <property type="entry name" value="THIOREDOXIN-LIKE PROTEIN 1"/>
    <property type="match status" value="1"/>
</dbReference>
<accession>A0A2P6FAS9</accession>
<organism evidence="10 11">
    <name type="scientific">Spiroplasma poulsonii</name>
    <dbReference type="NCBI Taxonomy" id="2138"/>
    <lineage>
        <taxon>Bacteria</taxon>
        <taxon>Bacillati</taxon>
        <taxon>Mycoplasmatota</taxon>
        <taxon>Mollicutes</taxon>
        <taxon>Entomoplasmatales</taxon>
        <taxon>Spiroplasmataceae</taxon>
        <taxon>Spiroplasma</taxon>
    </lineage>
</organism>
<dbReference type="NCBIfam" id="TIGR01068">
    <property type="entry name" value="thioredoxin"/>
    <property type="match status" value="1"/>
</dbReference>
<dbReference type="SUPFAM" id="SSF52833">
    <property type="entry name" value="Thioredoxin-like"/>
    <property type="match status" value="1"/>
</dbReference>
<dbReference type="InterPro" id="IPR013766">
    <property type="entry name" value="Thioredoxin_domain"/>
</dbReference>
<evidence type="ECO:0000256" key="4">
    <source>
        <dbReference type="ARBA" id="ARBA00023284"/>
    </source>
</evidence>
<comment type="caution">
    <text evidence="10">The sequence shown here is derived from an EMBL/GenBank/DDBJ whole genome shotgun (WGS) entry which is preliminary data.</text>
</comment>
<dbReference type="InterPro" id="IPR005746">
    <property type="entry name" value="Thioredoxin"/>
</dbReference>
<keyword evidence="2" id="KW-0249">Electron transport</keyword>
<protein>
    <recommendedName>
        <fullName evidence="5 6">Thioredoxin</fullName>
    </recommendedName>
</protein>
<keyword evidence="1" id="KW-0813">Transport</keyword>
<dbReference type="InterPro" id="IPR036249">
    <property type="entry name" value="Thioredoxin-like_sf"/>
</dbReference>
<dbReference type="CDD" id="cd02947">
    <property type="entry name" value="TRX_family"/>
    <property type="match status" value="1"/>
</dbReference>
<evidence type="ECO:0000259" key="9">
    <source>
        <dbReference type="PROSITE" id="PS51352"/>
    </source>
</evidence>
<feature type="domain" description="Thioredoxin" evidence="9">
    <location>
        <begin position="1"/>
        <end position="103"/>
    </location>
</feature>
<keyword evidence="11" id="KW-1185">Reference proteome</keyword>
<gene>
    <name evidence="10" type="primary">trxA</name>
    <name evidence="10" type="ORF">SMSRO_SF003380</name>
</gene>
<evidence type="ECO:0000256" key="6">
    <source>
        <dbReference type="PIRNR" id="PIRNR000077"/>
    </source>
</evidence>
<evidence type="ECO:0000256" key="2">
    <source>
        <dbReference type="ARBA" id="ARBA00022982"/>
    </source>
</evidence>
<dbReference type="PRINTS" id="PR00421">
    <property type="entry name" value="THIOREDOXIN"/>
</dbReference>
<feature type="active site" description="Nucleophile" evidence="7">
    <location>
        <position position="34"/>
    </location>
</feature>
<keyword evidence="3 8" id="KW-1015">Disulfide bond</keyword>
<evidence type="ECO:0000256" key="1">
    <source>
        <dbReference type="ARBA" id="ARBA00022448"/>
    </source>
</evidence>
<feature type="active site" description="Nucleophile" evidence="7">
    <location>
        <position position="31"/>
    </location>
</feature>
<dbReference type="OrthoDB" id="9790390at2"/>
<evidence type="ECO:0000256" key="8">
    <source>
        <dbReference type="PIRSR" id="PIRSR000077-4"/>
    </source>
</evidence>
<feature type="disulfide bond" description="Redox-active" evidence="8">
    <location>
        <begin position="31"/>
        <end position="34"/>
    </location>
</feature>
<name>A0A2P6FAS9_9MOLU</name>
<sequence>MAVNEIKTIDDFKKAIAENKLTLVDFYADWCGPCKMIAPVISELAKDRGDVNFVKINVDELQDLAQDYGILSIPTLITFQNGSELKRKTGFVTRNEIEQELLS</sequence>
<evidence type="ECO:0000313" key="10">
    <source>
        <dbReference type="EMBL" id="PQM30561.1"/>
    </source>
</evidence>
<dbReference type="PIRSF" id="PIRSF000077">
    <property type="entry name" value="Thioredoxin"/>
    <property type="match status" value="1"/>
</dbReference>
<evidence type="ECO:0000313" key="11">
    <source>
        <dbReference type="Proteomes" id="UP000031565"/>
    </source>
</evidence>
<reference evidence="10 11" key="1">
    <citation type="journal article" date="2015" name="MBio">
        <title>Genome sequence of the Drosophila melanogaster male-killing Spiroplasma strain MSRO endosymbiont.</title>
        <authorList>
            <person name="Paredes J.C."/>
            <person name="Herren J.K."/>
            <person name="Schupfer F."/>
            <person name="Marin R."/>
            <person name="Claverol S."/>
            <person name="Kuo C.H."/>
            <person name="Lemaitre B."/>
            <person name="Beven L."/>
        </authorList>
    </citation>
    <scope>NUCLEOTIDE SEQUENCE [LARGE SCALE GENOMIC DNA]</scope>
    <source>
        <strain evidence="10 11">MSRO</strain>
    </source>
</reference>
<dbReference type="STRING" id="2138.SMSRO_v1c03190"/>
<dbReference type="FunFam" id="3.40.30.10:FF:000001">
    <property type="entry name" value="Thioredoxin"/>
    <property type="match status" value="1"/>
</dbReference>
<feature type="site" description="Contributes to redox potential value" evidence="7">
    <location>
        <position position="33"/>
    </location>
</feature>
<evidence type="ECO:0000256" key="5">
    <source>
        <dbReference type="NCBIfam" id="TIGR01068"/>
    </source>
</evidence>
<dbReference type="Gene3D" id="3.40.30.10">
    <property type="entry name" value="Glutaredoxin"/>
    <property type="match status" value="1"/>
</dbReference>
<keyword evidence="4 8" id="KW-0676">Redox-active center</keyword>
<proteinExistence type="inferred from homology"/>
<dbReference type="RefSeq" id="WP_040092726.1">
    <property type="nucleotide sequence ID" value="NZ_CM020866.1"/>
</dbReference>
<feature type="site" description="Contributes to redox potential value" evidence="7">
    <location>
        <position position="32"/>
    </location>
</feature>